<keyword evidence="4" id="KW-1185">Reference proteome</keyword>
<reference evidence="3" key="2">
    <citation type="journal article" date="2019" name="Genome Biol. Evol.">
        <title>Day and night: Metabolic profiles and evolutionary relationships of six axenic non-marine cyanobacteria.</title>
        <authorList>
            <person name="Will S.E."/>
            <person name="Henke P."/>
            <person name="Boedeker C."/>
            <person name="Huang S."/>
            <person name="Brinkmann H."/>
            <person name="Rohde M."/>
            <person name="Jarek M."/>
            <person name="Friedl T."/>
            <person name="Seufert S."/>
            <person name="Schumacher M."/>
            <person name="Overmann J."/>
            <person name="Neumann-Schaal M."/>
            <person name="Petersen J."/>
        </authorList>
    </citation>
    <scope>NUCLEOTIDE SEQUENCE [LARGE SCALE GENOMIC DNA]</scope>
    <source>
        <strain evidence="3">PCC 7102</strain>
    </source>
</reference>
<dbReference type="CDD" id="cd13653">
    <property type="entry name" value="PBP2_phosphate_like_1"/>
    <property type="match status" value="1"/>
</dbReference>
<evidence type="ECO:0000313" key="4">
    <source>
        <dbReference type="Proteomes" id="UP000271624"/>
    </source>
</evidence>
<gene>
    <name evidence="3" type="primary">pstS</name>
    <name evidence="3" type="ORF">DSM106972_045310</name>
</gene>
<comment type="caution">
    <text evidence="3">The sequence shown here is derived from an EMBL/GenBank/DDBJ whole genome shotgun (WGS) entry which is preliminary data.</text>
</comment>
<reference evidence="3" key="1">
    <citation type="submission" date="2018-12" db="EMBL/GenBank/DDBJ databases">
        <authorList>
            <person name="Will S."/>
            <person name="Neumann-Schaal M."/>
            <person name="Henke P."/>
        </authorList>
    </citation>
    <scope>NUCLEOTIDE SEQUENCE</scope>
    <source>
        <strain evidence="3">PCC 7102</strain>
    </source>
</reference>
<dbReference type="EMBL" id="RSCL01000011">
    <property type="protein sequence ID" value="RUT04303.1"/>
    <property type="molecule type" value="Genomic_DNA"/>
</dbReference>
<dbReference type="SUPFAM" id="SSF53850">
    <property type="entry name" value="Periplasmic binding protein-like II"/>
    <property type="match status" value="1"/>
</dbReference>
<sequence length="323" mass="34536">MSKASNKETLTLALALLITGGLAAGGIWYFQGNLSNQSIEKTDDNQNRQLQNSTNQIIGTSSLDTSLPSPSVLTIDGSVTMVAAIKQLQIAFSLINPSLSTTYGVPDGKPNGTNAGIKNLIDGKVLMAASSRRLKPKEIQAGIVGIPIAKDALAVTIGINNPYQGGLTMAQLKGIFQGKITNWSEVGGLNAPIKVINRSRDSGTHTFFQDVVLLGEEFPPDGANFKTLERDETTPILRALGKDGISYSTVTQIENQKTVRIVPIDGISPTDQTAIQNASYPISRVVYLAVPQKTNPATKQFIDFTLSTQGQQIIKRAGFIPIQ</sequence>
<evidence type="ECO:0000256" key="1">
    <source>
        <dbReference type="ARBA" id="ARBA00022729"/>
    </source>
</evidence>
<accession>A0A3S1AMG8</accession>
<organism evidence="3 4">
    <name type="scientific">Dulcicalothrix desertica PCC 7102</name>
    <dbReference type="NCBI Taxonomy" id="232991"/>
    <lineage>
        <taxon>Bacteria</taxon>
        <taxon>Bacillati</taxon>
        <taxon>Cyanobacteriota</taxon>
        <taxon>Cyanophyceae</taxon>
        <taxon>Nostocales</taxon>
        <taxon>Calotrichaceae</taxon>
        <taxon>Dulcicalothrix</taxon>
    </lineage>
</organism>
<dbReference type="PANTHER" id="PTHR30570:SF1">
    <property type="entry name" value="PHOSPHATE-BINDING PROTEIN PSTS"/>
    <property type="match status" value="1"/>
</dbReference>
<dbReference type="Gene3D" id="3.40.190.10">
    <property type="entry name" value="Periplasmic binding protein-like II"/>
    <property type="match status" value="2"/>
</dbReference>
<protein>
    <submittedName>
        <fullName evidence="3">Phosphate-binding protein</fullName>
    </submittedName>
</protein>
<dbReference type="OrthoDB" id="506979at2"/>
<dbReference type="InterPro" id="IPR050811">
    <property type="entry name" value="Phosphate_ABC_transporter"/>
</dbReference>
<evidence type="ECO:0000313" key="3">
    <source>
        <dbReference type="EMBL" id="RUT04303.1"/>
    </source>
</evidence>
<dbReference type="PANTHER" id="PTHR30570">
    <property type="entry name" value="PERIPLASMIC PHOSPHATE BINDING COMPONENT OF PHOSPHATE ABC TRANSPORTER"/>
    <property type="match status" value="1"/>
</dbReference>
<evidence type="ECO:0000259" key="2">
    <source>
        <dbReference type="Pfam" id="PF12849"/>
    </source>
</evidence>
<dbReference type="RefSeq" id="WP_127082923.1">
    <property type="nucleotide sequence ID" value="NZ_RSCL01000011.1"/>
</dbReference>
<dbReference type="Pfam" id="PF12849">
    <property type="entry name" value="PBP_like_2"/>
    <property type="match status" value="1"/>
</dbReference>
<dbReference type="Proteomes" id="UP000271624">
    <property type="component" value="Unassembled WGS sequence"/>
</dbReference>
<dbReference type="AlphaFoldDB" id="A0A3S1AMG8"/>
<name>A0A3S1AMG8_9CYAN</name>
<keyword evidence="1" id="KW-0732">Signal</keyword>
<feature type="domain" description="PBP" evidence="2">
    <location>
        <begin position="69"/>
        <end position="307"/>
    </location>
</feature>
<proteinExistence type="predicted"/>
<dbReference type="InterPro" id="IPR024370">
    <property type="entry name" value="PBP_domain"/>
</dbReference>